<evidence type="ECO:0000256" key="20">
    <source>
        <dbReference type="PROSITE-ProRule" id="PRU10141"/>
    </source>
</evidence>
<keyword evidence="25" id="KW-1185">Reference proteome</keyword>
<keyword evidence="12 24" id="KW-0560">Oxidoreductase</keyword>
<evidence type="ECO:0000256" key="4">
    <source>
        <dbReference type="ARBA" id="ARBA00012513"/>
    </source>
</evidence>
<dbReference type="FunFam" id="3.30.200.20:FF:000192">
    <property type="entry name" value="Serine/threonine-protein kinase cot-1"/>
    <property type="match status" value="1"/>
</dbReference>
<dbReference type="PANTHER" id="PTHR11773">
    <property type="entry name" value="GLYCINE DEHYDROGENASE, DECARBOXYLATING"/>
    <property type="match status" value="1"/>
</dbReference>
<dbReference type="InterPro" id="IPR000719">
    <property type="entry name" value="Prot_kinase_dom"/>
</dbReference>
<dbReference type="InterPro" id="IPR015422">
    <property type="entry name" value="PyrdxlP-dep_Trfase_small"/>
</dbReference>
<dbReference type="Proteomes" id="UP001217754">
    <property type="component" value="Chromosome 1"/>
</dbReference>
<name>A0AAF0EZ31_9BASI</name>
<dbReference type="PROSITE" id="PS00107">
    <property type="entry name" value="PROTEIN_KINASE_ATP"/>
    <property type="match status" value="1"/>
</dbReference>
<dbReference type="EC" id="2.7.11.1" evidence="4"/>
<evidence type="ECO:0000256" key="8">
    <source>
        <dbReference type="ARBA" id="ARBA00022741"/>
    </source>
</evidence>
<comment type="similarity">
    <text evidence="2">Belongs to the GcvP family.</text>
</comment>
<evidence type="ECO:0000256" key="6">
    <source>
        <dbReference type="ARBA" id="ARBA00022553"/>
    </source>
</evidence>
<keyword evidence="8 20" id="KW-0547">Nucleotide-binding</keyword>
<dbReference type="InterPro" id="IPR049316">
    <property type="entry name" value="GDC-P_C"/>
</dbReference>
<evidence type="ECO:0000256" key="1">
    <source>
        <dbReference type="ARBA" id="ARBA00001933"/>
    </source>
</evidence>
<evidence type="ECO:0000256" key="17">
    <source>
        <dbReference type="ARBA" id="ARBA00049026"/>
    </source>
</evidence>
<feature type="domain" description="Protein kinase" evidence="22">
    <location>
        <begin position="175"/>
        <end position="481"/>
    </location>
</feature>
<dbReference type="PROSITE" id="PS00108">
    <property type="entry name" value="PROTEIN_KINASE_ST"/>
    <property type="match status" value="1"/>
</dbReference>
<evidence type="ECO:0000256" key="11">
    <source>
        <dbReference type="ARBA" id="ARBA00022898"/>
    </source>
</evidence>
<dbReference type="Pfam" id="PF00069">
    <property type="entry name" value="Pkinase"/>
    <property type="match status" value="2"/>
</dbReference>
<evidence type="ECO:0000259" key="22">
    <source>
        <dbReference type="PROSITE" id="PS50011"/>
    </source>
</evidence>
<proteinExistence type="inferred from homology"/>
<evidence type="ECO:0000313" key="24">
    <source>
        <dbReference type="EMBL" id="WFD37084.1"/>
    </source>
</evidence>
<dbReference type="SUPFAM" id="SSF53383">
    <property type="entry name" value="PLP-dependent transferases"/>
    <property type="match status" value="2"/>
</dbReference>
<dbReference type="InterPro" id="IPR020581">
    <property type="entry name" value="GDC_P"/>
</dbReference>
<keyword evidence="5" id="KW-0723">Serine/threonine-protein kinase</keyword>
<reference evidence="24" key="1">
    <citation type="submission" date="2023-03" db="EMBL/GenBank/DDBJ databases">
        <title>Mating type loci evolution in Malassezia.</title>
        <authorList>
            <person name="Coelho M.A."/>
        </authorList>
    </citation>
    <scope>NUCLEOTIDE SEQUENCE</scope>
    <source>
        <strain evidence="24">CBS 9431</strain>
    </source>
</reference>
<dbReference type="CDD" id="cd05629">
    <property type="entry name" value="STKc_NDR_like_fungal"/>
    <property type="match status" value="1"/>
</dbReference>
<dbReference type="NCBIfam" id="TIGR00461">
    <property type="entry name" value="gcvP"/>
    <property type="match status" value="1"/>
</dbReference>
<comment type="catalytic activity">
    <reaction evidence="16">
        <text>L-seryl-[protein] + ATP = O-phospho-L-seryl-[protein] + ADP + H(+)</text>
        <dbReference type="Rhea" id="RHEA:17989"/>
        <dbReference type="Rhea" id="RHEA-COMP:9863"/>
        <dbReference type="Rhea" id="RHEA-COMP:11604"/>
        <dbReference type="ChEBI" id="CHEBI:15378"/>
        <dbReference type="ChEBI" id="CHEBI:29999"/>
        <dbReference type="ChEBI" id="CHEBI:30616"/>
        <dbReference type="ChEBI" id="CHEBI:83421"/>
        <dbReference type="ChEBI" id="CHEBI:456216"/>
        <dbReference type="EC" id="2.7.11.1"/>
    </reaction>
</comment>
<evidence type="ECO:0000256" key="10">
    <source>
        <dbReference type="ARBA" id="ARBA00022840"/>
    </source>
</evidence>
<dbReference type="Gene3D" id="3.40.640.10">
    <property type="entry name" value="Type I PLP-dependent aspartate aminotransferase-like (Major domain)"/>
    <property type="match status" value="2"/>
</dbReference>
<dbReference type="GO" id="GO:0019464">
    <property type="term" value="P:glycine decarboxylation via glycine cleavage system"/>
    <property type="evidence" value="ECO:0007669"/>
    <property type="project" value="TreeGrafter"/>
</dbReference>
<evidence type="ECO:0000256" key="9">
    <source>
        <dbReference type="ARBA" id="ARBA00022777"/>
    </source>
</evidence>
<dbReference type="FunFam" id="1.10.510.10:FF:000086">
    <property type="entry name" value="Non-specific serine/threonine protein kinase"/>
    <property type="match status" value="1"/>
</dbReference>
<evidence type="ECO:0000256" key="21">
    <source>
        <dbReference type="SAM" id="MobiDB-lite"/>
    </source>
</evidence>
<evidence type="ECO:0000256" key="18">
    <source>
        <dbReference type="ARBA" id="ARBA00082072"/>
    </source>
</evidence>
<evidence type="ECO:0000256" key="19">
    <source>
        <dbReference type="PIRSR" id="PIRSR603437-50"/>
    </source>
</evidence>
<dbReference type="FunFam" id="1.10.510.10:FF:000828">
    <property type="entry name" value="Serine/threonine-protein kinase CBK1"/>
    <property type="match status" value="1"/>
</dbReference>
<dbReference type="GeneID" id="85223674"/>
<evidence type="ECO:0000256" key="13">
    <source>
        <dbReference type="ARBA" id="ARBA00038271"/>
    </source>
</evidence>
<dbReference type="InterPro" id="IPR003437">
    <property type="entry name" value="GcvP"/>
</dbReference>
<dbReference type="GO" id="GO:0005938">
    <property type="term" value="C:cell cortex"/>
    <property type="evidence" value="ECO:0007669"/>
    <property type="project" value="UniProtKB-ARBA"/>
</dbReference>
<dbReference type="FunFam" id="3.40.640.10:FF:000007">
    <property type="entry name" value="glycine dehydrogenase (Decarboxylating), mitochondrial"/>
    <property type="match status" value="1"/>
</dbReference>
<dbReference type="EC" id="1.4.4.2" evidence="3"/>
<gene>
    <name evidence="24" type="primary">GCV2</name>
    <name evidence="24" type="ORF">MJAP1_000025</name>
</gene>
<dbReference type="Pfam" id="PF02347">
    <property type="entry name" value="GDC-P"/>
    <property type="match status" value="1"/>
</dbReference>
<dbReference type="PROSITE" id="PS50011">
    <property type="entry name" value="PROTEIN_KINASE_DOM"/>
    <property type="match status" value="1"/>
</dbReference>
<comment type="similarity">
    <text evidence="13">Belongs to the protein kinase superfamily. STE Ser/Thr protein kinase family. COT1 subfamily.</text>
</comment>
<dbReference type="GO" id="GO:0004674">
    <property type="term" value="F:protein serine/threonine kinase activity"/>
    <property type="evidence" value="ECO:0007669"/>
    <property type="project" value="UniProtKB-KW"/>
</dbReference>
<dbReference type="SMART" id="SM00133">
    <property type="entry name" value="S_TK_X"/>
    <property type="match status" value="1"/>
</dbReference>
<dbReference type="InterPro" id="IPR011009">
    <property type="entry name" value="Kinase-like_dom_sf"/>
</dbReference>
<dbReference type="Gene3D" id="3.90.1150.10">
    <property type="entry name" value="Aspartate Aminotransferase, domain 1"/>
    <property type="match status" value="2"/>
</dbReference>
<dbReference type="PROSITE" id="PS51285">
    <property type="entry name" value="AGC_KINASE_CTER"/>
    <property type="match status" value="1"/>
</dbReference>
<dbReference type="EMBL" id="CP119958">
    <property type="protein sequence ID" value="WFD37084.1"/>
    <property type="molecule type" value="Genomic_DNA"/>
</dbReference>
<dbReference type="InterPro" id="IPR049315">
    <property type="entry name" value="GDC-P_N"/>
</dbReference>
<dbReference type="InterPro" id="IPR015421">
    <property type="entry name" value="PyrdxlP-dep_Trfase_major"/>
</dbReference>
<sequence>MDSTQPYMYATADSSNPYGMSARGVYESSAGAGGVPVRPANGAAYGGYGAPSPVPPPAGLGLPAGLAPPLGAGAPGPEEKEEDYVYFVRNTNNISKTTLEAARSAKMRLEHAYRLAVDQAVERSRRRVELEKRLMQPADGVPVPEEKKARYLAQLGRRETSFLRLRRTRLGLSDFRTVKVIGKGSFGEVRVVQKNDTGKIYAMKTLRKSEMFKKDQLAHVRAERDVLAESNSPWVVQLYYSFQDSAYLYLLMEFLPGGDLMTMLIKYDTFSEDVTRFYIAECVLALEGIHQLGFIHRDVKPDNILIDAKGHIKMSDFGLSTGFHKQHDNAYYQKLFEDPATQASSESNRNSVAVNSITLTLSNKDQIATWKANRRKLAYSTVGTPDYIAPEIFLQQGYGNECDWWSLGTIMFECLCGYPPFCSDNAHDTYRKILAWRETLQFPDDIHLSPEAEDMIRRLVSAPEERLGRNGAQEIKDHPFFAGVDWTTIRRIDAPFVPHLQSVTDTSYFPTEDYQDVPDTPVGADTDVGAKDLAFLGYTFRRYEANEGAFLATQSDGVRLDEPRPNASVYDAQDTFLRRHVGPRSAQIEHILKTLGYKTVEEFVEKTVPEEVRLTQTDSLVDAIPAFSEQELAKRGAEIAAQNKVFRSYIGMGYNATIVPQVILRNVLENPAWYTSYTPYQPEISQGRLESLLNYQTMVKSLTGLDIANASLLDEGTAAAEAMILALGNTKDKKKNVFLVDENVSPQTVAVVRGRAKGFNVEVVQAPLAKDGKAQLPEDMSRVMGVLVQYPNVDGVLFDYASLAKDAKAQGALVVAATDLLALTMIQPPGEWGADIALGNAARFGVPPGYGGPHAGFFAVTDALKRRLPGRLIGVSRDANGRPAYRLALQTREQHIRREKATSNICTAQALLANMSAMYAVYHGPDGLRRIAAKVHAETRVLKKIVEQLGYSVPVADGTFFDTLTITTPSGVGAQDVINAALAAEINLRPVDASRVGVSLDETVSREDLLALVNVFAAAANKAPLTLEALEQTAKELGLSADKLDSLTIGDAFQRTTPFLTQPVFHEHRSETSMLRYIHSLQNKDLSLVHAMIPLGSCTMKLNSTSSMALLSKPEYNALHPFAPVDQAEGYQTLIRELEHDLAVLTGFPAVSVQPNSGAQGEFTGLSVIRAYLDANGQEHRNVCLIPTSAHGTNPASAVMAGMKVVSVKTLPDGTVDLEDLRAKAEKHKDVLAATMITEPGTTGIYFPNIKQAFDIVHEFGGQVYLDGANFQAQVGLTNPVVMGADVTHLNLHKTFSIPHGGGGPGVGPIGVAAHLAPFLPGHPVIKTGGEHAIEPVNSAPWGSASILTIAWAYIRMLGWTGLRTSTEVALLNANYVAEKIKDKYKVKYVGKHGNVAHELLVDIADYQPLGLSVMDFAKRLMDYGFHPPTCSWPISTGLLIEITESEPFEEIERLVEAMLSIAEEAEEIRDGKQPKDRNILKLAPHTIETLTAETWDRPYSRDRAAFPVPGLRKNKFWPPVSRIDDAYGDRNLVCECGDVEDYTEK</sequence>
<dbReference type="GO" id="GO:0005935">
    <property type="term" value="C:cellular bud neck"/>
    <property type="evidence" value="ECO:0007669"/>
    <property type="project" value="UniProtKB-ARBA"/>
</dbReference>
<evidence type="ECO:0000313" key="25">
    <source>
        <dbReference type="Proteomes" id="UP001217754"/>
    </source>
</evidence>
<dbReference type="GO" id="GO:0004375">
    <property type="term" value="F:glycine dehydrogenase (decarboxylating) activity"/>
    <property type="evidence" value="ECO:0007669"/>
    <property type="project" value="UniProtKB-EC"/>
</dbReference>
<organism evidence="24 25">
    <name type="scientific">Malassezia japonica</name>
    <dbReference type="NCBI Taxonomy" id="223818"/>
    <lineage>
        <taxon>Eukaryota</taxon>
        <taxon>Fungi</taxon>
        <taxon>Dikarya</taxon>
        <taxon>Basidiomycota</taxon>
        <taxon>Ustilaginomycotina</taxon>
        <taxon>Malasseziomycetes</taxon>
        <taxon>Malasseziales</taxon>
        <taxon>Malasseziaceae</taxon>
        <taxon>Malassezia</taxon>
    </lineage>
</organism>
<dbReference type="GO" id="GO:0016594">
    <property type="term" value="F:glycine binding"/>
    <property type="evidence" value="ECO:0007669"/>
    <property type="project" value="TreeGrafter"/>
</dbReference>
<dbReference type="Gene3D" id="3.30.200.20">
    <property type="entry name" value="Phosphorylase Kinase, domain 1"/>
    <property type="match status" value="1"/>
</dbReference>
<dbReference type="GO" id="GO:0005739">
    <property type="term" value="C:mitochondrion"/>
    <property type="evidence" value="ECO:0007669"/>
    <property type="project" value="TreeGrafter"/>
</dbReference>
<evidence type="ECO:0000256" key="14">
    <source>
        <dbReference type="ARBA" id="ARBA00039662"/>
    </source>
</evidence>
<feature type="binding site" evidence="20">
    <location>
        <position position="204"/>
    </location>
    <ligand>
        <name>ATP</name>
        <dbReference type="ChEBI" id="CHEBI:30616"/>
    </ligand>
</feature>
<dbReference type="GO" id="GO:0051286">
    <property type="term" value="C:cell tip"/>
    <property type="evidence" value="ECO:0007669"/>
    <property type="project" value="UniProtKB-ARBA"/>
</dbReference>
<dbReference type="SMART" id="SM00220">
    <property type="entry name" value="S_TKc"/>
    <property type="match status" value="1"/>
</dbReference>
<evidence type="ECO:0000256" key="5">
    <source>
        <dbReference type="ARBA" id="ARBA00022527"/>
    </source>
</evidence>
<evidence type="ECO:0000256" key="3">
    <source>
        <dbReference type="ARBA" id="ARBA00012134"/>
    </source>
</evidence>
<comment type="catalytic activity">
    <reaction evidence="17">
        <text>N(6)-[(R)-lipoyl]-L-lysyl-[glycine-cleavage complex H protein] + glycine + H(+) = N(6)-[(R)-S(8)-aminomethyldihydrolipoyl]-L-lysyl-[glycine-cleavage complex H protein] + CO2</text>
        <dbReference type="Rhea" id="RHEA:24304"/>
        <dbReference type="Rhea" id="RHEA-COMP:10494"/>
        <dbReference type="Rhea" id="RHEA-COMP:10495"/>
        <dbReference type="ChEBI" id="CHEBI:15378"/>
        <dbReference type="ChEBI" id="CHEBI:16526"/>
        <dbReference type="ChEBI" id="CHEBI:57305"/>
        <dbReference type="ChEBI" id="CHEBI:83099"/>
        <dbReference type="ChEBI" id="CHEBI:83143"/>
        <dbReference type="EC" id="1.4.4.2"/>
    </reaction>
</comment>
<evidence type="ECO:0000256" key="12">
    <source>
        <dbReference type="ARBA" id="ARBA00023002"/>
    </source>
</evidence>
<dbReference type="GO" id="GO:0030170">
    <property type="term" value="F:pyridoxal phosphate binding"/>
    <property type="evidence" value="ECO:0007669"/>
    <property type="project" value="TreeGrafter"/>
</dbReference>
<evidence type="ECO:0000256" key="2">
    <source>
        <dbReference type="ARBA" id="ARBA00010756"/>
    </source>
</evidence>
<evidence type="ECO:0000256" key="16">
    <source>
        <dbReference type="ARBA" id="ARBA00048679"/>
    </source>
</evidence>
<dbReference type="CDD" id="cd00613">
    <property type="entry name" value="GDC-P"/>
    <property type="match status" value="1"/>
</dbReference>
<evidence type="ECO:0000256" key="7">
    <source>
        <dbReference type="ARBA" id="ARBA00022679"/>
    </source>
</evidence>
<keyword evidence="7" id="KW-0808">Transferase</keyword>
<protein>
    <recommendedName>
        <fullName evidence="14">Serine/threonine-protein kinase CBK1</fullName>
        <ecNumber evidence="3">1.4.4.2</ecNumber>
        <ecNumber evidence="4">2.7.11.1</ecNumber>
    </recommendedName>
    <alternativeName>
        <fullName evidence="18">Glycine cleavage system P protein</fullName>
    </alternativeName>
</protein>
<comment type="cofactor">
    <cofactor evidence="1 19">
        <name>pyridoxal 5'-phosphate</name>
        <dbReference type="ChEBI" id="CHEBI:597326"/>
    </cofactor>
</comment>
<dbReference type="GO" id="GO:0000920">
    <property type="term" value="P:septum digestion after cytokinesis"/>
    <property type="evidence" value="ECO:0007669"/>
    <property type="project" value="UniProtKB-ARBA"/>
</dbReference>
<evidence type="ECO:0000259" key="23">
    <source>
        <dbReference type="PROSITE" id="PS51285"/>
    </source>
</evidence>
<accession>A0AAF0EZ31</accession>
<dbReference type="InterPro" id="IPR008271">
    <property type="entry name" value="Ser/Thr_kinase_AS"/>
</dbReference>
<dbReference type="InterPro" id="IPR017441">
    <property type="entry name" value="Protein_kinase_ATP_BS"/>
</dbReference>
<dbReference type="SUPFAM" id="SSF56112">
    <property type="entry name" value="Protein kinase-like (PK-like)"/>
    <property type="match status" value="1"/>
</dbReference>
<dbReference type="InterPro" id="IPR015424">
    <property type="entry name" value="PyrdxlP-dep_Trfase"/>
</dbReference>
<keyword evidence="9" id="KW-0418">Kinase</keyword>
<dbReference type="GO" id="GO:0005524">
    <property type="term" value="F:ATP binding"/>
    <property type="evidence" value="ECO:0007669"/>
    <property type="project" value="UniProtKB-UniRule"/>
</dbReference>
<feature type="modified residue" description="N6-(pyridoxal phosphate)lysine" evidence="19">
    <location>
        <position position="1294"/>
    </location>
</feature>
<evidence type="ECO:0000256" key="15">
    <source>
        <dbReference type="ARBA" id="ARBA00047899"/>
    </source>
</evidence>
<keyword evidence="10 20" id="KW-0067">ATP-binding</keyword>
<dbReference type="Gene3D" id="1.10.510.10">
    <property type="entry name" value="Transferase(Phosphotransferase) domain 1"/>
    <property type="match status" value="1"/>
</dbReference>
<keyword evidence="6" id="KW-0597">Phosphoprotein</keyword>
<dbReference type="GO" id="GO:0005960">
    <property type="term" value="C:glycine cleavage complex"/>
    <property type="evidence" value="ECO:0007669"/>
    <property type="project" value="TreeGrafter"/>
</dbReference>
<dbReference type="FunFam" id="3.40.640.10:FF:000005">
    <property type="entry name" value="Glycine dehydrogenase (decarboxylating), mitochondrial"/>
    <property type="match status" value="1"/>
</dbReference>
<dbReference type="InterPro" id="IPR000961">
    <property type="entry name" value="AGC-kinase_C"/>
</dbReference>
<comment type="catalytic activity">
    <reaction evidence="15">
        <text>L-threonyl-[protein] + ATP = O-phospho-L-threonyl-[protein] + ADP + H(+)</text>
        <dbReference type="Rhea" id="RHEA:46608"/>
        <dbReference type="Rhea" id="RHEA-COMP:11060"/>
        <dbReference type="Rhea" id="RHEA-COMP:11605"/>
        <dbReference type="ChEBI" id="CHEBI:15378"/>
        <dbReference type="ChEBI" id="CHEBI:30013"/>
        <dbReference type="ChEBI" id="CHEBI:30616"/>
        <dbReference type="ChEBI" id="CHEBI:61977"/>
        <dbReference type="ChEBI" id="CHEBI:456216"/>
        <dbReference type="EC" id="2.7.11.1"/>
    </reaction>
</comment>
<feature type="region of interest" description="Disordered" evidence="21">
    <location>
        <begin position="28"/>
        <end position="54"/>
    </location>
</feature>
<dbReference type="Pfam" id="PF21478">
    <property type="entry name" value="GcvP2_C"/>
    <property type="match status" value="1"/>
</dbReference>
<dbReference type="RefSeq" id="XP_060119981.1">
    <property type="nucleotide sequence ID" value="XM_060263998.1"/>
</dbReference>
<dbReference type="PANTHER" id="PTHR11773:SF1">
    <property type="entry name" value="GLYCINE DEHYDROGENASE (DECARBOXYLATING), MITOCHONDRIAL"/>
    <property type="match status" value="1"/>
</dbReference>
<keyword evidence="11 19" id="KW-0663">Pyridoxal phosphate</keyword>
<feature type="domain" description="AGC-kinase C-terminal" evidence="23">
    <location>
        <begin position="482"/>
        <end position="550"/>
    </location>
</feature>
<dbReference type="GO" id="GO:0007163">
    <property type="term" value="P:establishment or maintenance of cell polarity"/>
    <property type="evidence" value="ECO:0007669"/>
    <property type="project" value="UniProtKB-ARBA"/>
</dbReference>